<dbReference type="AlphaFoldDB" id="A0AA97D960"/>
<evidence type="ECO:0000256" key="2">
    <source>
        <dbReference type="ARBA" id="ARBA00023125"/>
    </source>
</evidence>
<evidence type="ECO:0000313" key="6">
    <source>
        <dbReference type="Proteomes" id="UP001300604"/>
    </source>
</evidence>
<evidence type="ECO:0000256" key="3">
    <source>
        <dbReference type="ARBA" id="ARBA00023163"/>
    </source>
</evidence>
<dbReference type="Proteomes" id="UP001300604">
    <property type="component" value="Chromosome"/>
</dbReference>
<dbReference type="PROSITE" id="PS50949">
    <property type="entry name" value="HTH_GNTR"/>
    <property type="match status" value="1"/>
</dbReference>
<dbReference type="InterPro" id="IPR000524">
    <property type="entry name" value="Tscrpt_reg_HTH_GntR"/>
</dbReference>
<sequence>MPFHQKSYQKVLDYLENALMTGELSAGEKILPERKLAESLGISRNSVREAIRQLEHMGFLACNRGAGTFISCDIQQNLQDSFDLLILLHKISYRQLSELRTGLELQAGFLAAERITAEQLSLLLQIVQEMQTCSAARGDQLDKHLHDTIAEASGNELIIQILRALSGTIDRFISDMRKKIFQDSETANQLQYAHEQIVDALSRRDKVQLSLAITHHFNIVNASMYAETEEPKAAVSPQK</sequence>
<evidence type="ECO:0000259" key="4">
    <source>
        <dbReference type="PROSITE" id="PS50949"/>
    </source>
</evidence>
<reference evidence="5" key="1">
    <citation type="submission" date="2023-09" db="EMBL/GenBank/DDBJ databases">
        <authorList>
            <person name="Zeng C."/>
        </authorList>
    </citation>
    <scope>NUCLEOTIDE SEQUENCE</scope>
    <source>
        <strain evidence="5">ZCY20-5</strain>
    </source>
</reference>
<evidence type="ECO:0000313" key="5">
    <source>
        <dbReference type="EMBL" id="WOC32554.1"/>
    </source>
</evidence>
<proteinExistence type="predicted"/>
<dbReference type="SMART" id="SM00345">
    <property type="entry name" value="HTH_GNTR"/>
    <property type="match status" value="1"/>
</dbReference>
<dbReference type="PANTHER" id="PTHR43537:SF5">
    <property type="entry name" value="UXU OPERON TRANSCRIPTIONAL REGULATOR"/>
    <property type="match status" value="1"/>
</dbReference>
<feature type="domain" description="HTH gntR-type" evidence="4">
    <location>
        <begin position="5"/>
        <end position="73"/>
    </location>
</feature>
<gene>
    <name evidence="5" type="ORF">PXC00_01405</name>
</gene>
<dbReference type="InterPro" id="IPR036390">
    <property type="entry name" value="WH_DNA-bd_sf"/>
</dbReference>
<dbReference type="InterPro" id="IPR011711">
    <property type="entry name" value="GntR_C"/>
</dbReference>
<keyword evidence="1" id="KW-0805">Transcription regulation</keyword>
<dbReference type="Pfam" id="PF07729">
    <property type="entry name" value="FCD"/>
    <property type="match status" value="1"/>
</dbReference>
<dbReference type="GO" id="GO:0003700">
    <property type="term" value="F:DNA-binding transcription factor activity"/>
    <property type="evidence" value="ECO:0007669"/>
    <property type="project" value="InterPro"/>
</dbReference>
<dbReference type="CDD" id="cd07377">
    <property type="entry name" value="WHTH_GntR"/>
    <property type="match status" value="1"/>
</dbReference>
<dbReference type="RefSeq" id="WP_275844584.1">
    <property type="nucleotide sequence ID" value="NZ_CP135996.1"/>
</dbReference>
<dbReference type="EMBL" id="CP135996">
    <property type="protein sequence ID" value="WOC32554.1"/>
    <property type="molecule type" value="Genomic_DNA"/>
</dbReference>
<accession>A0AA97D960</accession>
<dbReference type="Gene3D" id="1.20.120.530">
    <property type="entry name" value="GntR ligand-binding domain-like"/>
    <property type="match status" value="1"/>
</dbReference>
<dbReference type="Pfam" id="PF00392">
    <property type="entry name" value="GntR"/>
    <property type="match status" value="1"/>
</dbReference>
<keyword evidence="6" id="KW-1185">Reference proteome</keyword>
<dbReference type="Gene3D" id="1.10.10.10">
    <property type="entry name" value="Winged helix-like DNA-binding domain superfamily/Winged helix DNA-binding domain"/>
    <property type="match status" value="1"/>
</dbReference>
<dbReference type="InterPro" id="IPR008920">
    <property type="entry name" value="TF_FadR/GntR_C"/>
</dbReference>
<dbReference type="KEGG" id="carl:PXC00_01405"/>
<keyword evidence="3" id="KW-0804">Transcription</keyword>
<organism evidence="5 6">
    <name type="scientific">Caproicibacterium argilliputei</name>
    <dbReference type="NCBI Taxonomy" id="3030016"/>
    <lineage>
        <taxon>Bacteria</taxon>
        <taxon>Bacillati</taxon>
        <taxon>Bacillota</taxon>
        <taxon>Clostridia</taxon>
        <taxon>Eubacteriales</taxon>
        <taxon>Oscillospiraceae</taxon>
        <taxon>Caproicibacterium</taxon>
    </lineage>
</organism>
<dbReference type="PANTHER" id="PTHR43537">
    <property type="entry name" value="TRANSCRIPTIONAL REGULATOR, GNTR FAMILY"/>
    <property type="match status" value="1"/>
</dbReference>
<dbReference type="InterPro" id="IPR036388">
    <property type="entry name" value="WH-like_DNA-bd_sf"/>
</dbReference>
<keyword evidence="2" id="KW-0238">DNA-binding</keyword>
<protein>
    <submittedName>
        <fullName evidence="5">FadR/GntR family transcriptional regulator</fullName>
    </submittedName>
</protein>
<dbReference type="SUPFAM" id="SSF46785">
    <property type="entry name" value="Winged helix' DNA-binding domain"/>
    <property type="match status" value="1"/>
</dbReference>
<dbReference type="GO" id="GO:0003677">
    <property type="term" value="F:DNA binding"/>
    <property type="evidence" value="ECO:0007669"/>
    <property type="project" value="UniProtKB-KW"/>
</dbReference>
<evidence type="ECO:0000256" key="1">
    <source>
        <dbReference type="ARBA" id="ARBA00023015"/>
    </source>
</evidence>
<name>A0AA97D960_9FIRM</name>
<dbReference type="PRINTS" id="PR00035">
    <property type="entry name" value="HTHGNTR"/>
</dbReference>
<dbReference type="SMART" id="SM00895">
    <property type="entry name" value="FCD"/>
    <property type="match status" value="1"/>
</dbReference>
<reference evidence="5" key="2">
    <citation type="submission" date="2024-06" db="EMBL/GenBank/DDBJ databases">
        <title>Caproicibacterium argilliputei sp. nov, a novel caproic acid producing anaerobic bacterium isolated from pit mud.</title>
        <authorList>
            <person name="Xia S."/>
        </authorList>
    </citation>
    <scope>NUCLEOTIDE SEQUENCE</scope>
    <source>
        <strain evidence="5">ZCY20-5</strain>
    </source>
</reference>
<dbReference type="SUPFAM" id="SSF48008">
    <property type="entry name" value="GntR ligand-binding domain-like"/>
    <property type="match status" value="1"/>
</dbReference>